<gene>
    <name evidence="2" type="ORF">LZZ85_02925</name>
</gene>
<dbReference type="PANTHER" id="PTHR33321">
    <property type="match status" value="1"/>
</dbReference>
<accession>A0ABS9KLK9</accession>
<keyword evidence="3" id="KW-1185">Reference proteome</keyword>
<organism evidence="2 3">
    <name type="scientific">Terrimonas ginsenosidimutans</name>
    <dbReference type="NCBI Taxonomy" id="2908004"/>
    <lineage>
        <taxon>Bacteria</taxon>
        <taxon>Pseudomonadati</taxon>
        <taxon>Bacteroidota</taxon>
        <taxon>Chitinophagia</taxon>
        <taxon>Chitinophagales</taxon>
        <taxon>Chitinophagaceae</taxon>
        <taxon>Terrimonas</taxon>
    </lineage>
</organism>
<reference evidence="2" key="1">
    <citation type="submission" date="2022-01" db="EMBL/GenBank/DDBJ databases">
        <authorList>
            <person name="Jo J.-H."/>
            <person name="Im W.-T."/>
        </authorList>
    </citation>
    <scope>NUCLEOTIDE SEQUENCE</scope>
    <source>
        <strain evidence="2">NA20</strain>
    </source>
</reference>
<sequence>MYKKINYSFKSFLPFLALLCLGFVANSQKNWETIDTTGYHSSQTITKKKFTLVIINKDSSFSNETRQRMIDAFFEVYPKEVKRFNQEALQKVTFVIDPAYTGVAATSNGIVRYNPEWMKKHPEDIDVVTHEAMHIVQNYGGKGEGWLTEGIADYVRYRYGVNNEKGNWSLPAFKETQSYTNSYRITARFLAWLEKNVNKKIVDQLDEASRKGTYTSNTWKELTGKTVDELWKDYAANPVL</sequence>
<dbReference type="PANTHER" id="PTHR33321:SF12">
    <property type="entry name" value="PLANT BASIC SECRETORY PROTEIN (BSP) FAMILY PROTEIN"/>
    <property type="match status" value="1"/>
</dbReference>
<evidence type="ECO:0000313" key="2">
    <source>
        <dbReference type="EMBL" id="MCG2613210.1"/>
    </source>
</evidence>
<protein>
    <submittedName>
        <fullName evidence="2">Basic secretory family protein</fullName>
    </submittedName>
</protein>
<evidence type="ECO:0000313" key="3">
    <source>
        <dbReference type="Proteomes" id="UP001165367"/>
    </source>
</evidence>
<dbReference type="RefSeq" id="WP_237868439.1">
    <property type="nucleotide sequence ID" value="NZ_JAKLTR010000002.1"/>
</dbReference>
<dbReference type="Pfam" id="PF04450">
    <property type="entry name" value="BSP"/>
    <property type="match status" value="1"/>
</dbReference>
<feature type="signal peptide" evidence="1">
    <location>
        <begin position="1"/>
        <end position="25"/>
    </location>
</feature>
<dbReference type="EMBL" id="JAKLTR010000002">
    <property type="protein sequence ID" value="MCG2613210.1"/>
    <property type="molecule type" value="Genomic_DNA"/>
</dbReference>
<comment type="caution">
    <text evidence="2">The sequence shown here is derived from an EMBL/GenBank/DDBJ whole genome shotgun (WGS) entry which is preliminary data.</text>
</comment>
<evidence type="ECO:0000256" key="1">
    <source>
        <dbReference type="SAM" id="SignalP"/>
    </source>
</evidence>
<proteinExistence type="predicted"/>
<name>A0ABS9KLK9_9BACT</name>
<feature type="chain" id="PRO_5045719665" evidence="1">
    <location>
        <begin position="26"/>
        <end position="240"/>
    </location>
</feature>
<dbReference type="InterPro" id="IPR007541">
    <property type="entry name" value="Uncharacterised_BSP"/>
</dbReference>
<keyword evidence="1" id="KW-0732">Signal</keyword>
<dbReference type="Proteomes" id="UP001165367">
    <property type="component" value="Unassembled WGS sequence"/>
</dbReference>